<feature type="domain" description="Transcription factor CBF/NF-Y/archaeal histone" evidence="10">
    <location>
        <begin position="60"/>
        <end position="125"/>
    </location>
</feature>
<keyword evidence="12" id="KW-1185">Reference proteome</keyword>
<dbReference type="PANTHER" id="PTHR11064:SF9">
    <property type="entry name" value="NUCLEAR TRANSCRIPTION FACTOR Y SUBUNIT BETA"/>
    <property type="match status" value="1"/>
</dbReference>
<evidence type="ECO:0000256" key="9">
    <source>
        <dbReference type="SAM" id="MobiDB-lite"/>
    </source>
</evidence>
<evidence type="ECO:0000256" key="2">
    <source>
        <dbReference type="ARBA" id="ARBA00015277"/>
    </source>
</evidence>
<dbReference type="AlphaFoldDB" id="A0A8R1TTJ6"/>
<evidence type="ECO:0000256" key="7">
    <source>
        <dbReference type="ARBA" id="ARBA00029965"/>
    </source>
</evidence>
<evidence type="ECO:0000256" key="3">
    <source>
        <dbReference type="ARBA" id="ARBA00023015"/>
    </source>
</evidence>
<dbReference type="Gene3D" id="1.10.20.10">
    <property type="entry name" value="Histone, subunit A"/>
    <property type="match status" value="1"/>
</dbReference>
<dbReference type="InterPro" id="IPR009072">
    <property type="entry name" value="Histone-fold"/>
</dbReference>
<keyword evidence="3" id="KW-0805">Transcription regulation</keyword>
<comment type="function">
    <text evidence="6">Component of the sequence-specific heterotrimeric transcription factor (NF-Y) which specifically recognizes a 5'-CCAAT-3' box motif found in the promoters of its target genes. NF-Y can function as both an activator and a repressor, depending on its interacting cofactors.</text>
</comment>
<dbReference type="EnsemblMetazoa" id="OVOC3958.1">
    <property type="protein sequence ID" value="OVOC3958.1"/>
    <property type="gene ID" value="WBGene00240767"/>
</dbReference>
<dbReference type="CDD" id="cd22907">
    <property type="entry name" value="HFD_NFYB"/>
    <property type="match status" value="1"/>
</dbReference>
<evidence type="ECO:0000256" key="1">
    <source>
        <dbReference type="ARBA" id="ARBA00009053"/>
    </source>
</evidence>
<name>A0A8R1TTJ6_ONCVO</name>
<feature type="compositionally biased region" description="Polar residues" evidence="9">
    <location>
        <begin position="16"/>
        <end position="31"/>
    </location>
</feature>
<dbReference type="PANTHER" id="PTHR11064">
    <property type="entry name" value="CCAAT-BINDING TRANSCRIPTION FACTOR-RELATED"/>
    <property type="match status" value="1"/>
</dbReference>
<evidence type="ECO:0000313" key="12">
    <source>
        <dbReference type="Proteomes" id="UP000024404"/>
    </source>
</evidence>
<proteinExistence type="inferred from homology"/>
<dbReference type="InterPro" id="IPR003958">
    <property type="entry name" value="CBFA_NFYB_domain"/>
</dbReference>
<dbReference type="Proteomes" id="UP000024404">
    <property type="component" value="Unassembled WGS sequence"/>
</dbReference>
<dbReference type="GO" id="GO:0000978">
    <property type="term" value="F:RNA polymerase II cis-regulatory region sequence-specific DNA binding"/>
    <property type="evidence" value="ECO:0007669"/>
    <property type="project" value="TreeGrafter"/>
</dbReference>
<dbReference type="InterPro" id="IPR027113">
    <property type="entry name" value="Transc_fact_NFYB/HAP3"/>
</dbReference>
<dbReference type="SUPFAM" id="SSF47113">
    <property type="entry name" value="Histone-fold"/>
    <property type="match status" value="1"/>
</dbReference>
<dbReference type="EMBL" id="CMVM020000122">
    <property type="status" value="NOT_ANNOTATED_CDS"/>
    <property type="molecule type" value="Genomic_DNA"/>
</dbReference>
<reference evidence="12" key="1">
    <citation type="submission" date="2013-10" db="EMBL/GenBank/DDBJ databases">
        <title>Genome sequencing of Onchocerca volvulus.</title>
        <authorList>
            <person name="Cotton J."/>
            <person name="Tsai J."/>
            <person name="Stanley E."/>
            <person name="Tracey A."/>
            <person name="Holroyd N."/>
            <person name="Lustigman S."/>
            <person name="Berriman M."/>
        </authorList>
    </citation>
    <scope>NUCLEOTIDE SEQUENCE</scope>
</reference>
<accession>A0A8R1TTJ6</accession>
<evidence type="ECO:0000259" key="10">
    <source>
        <dbReference type="Pfam" id="PF00808"/>
    </source>
</evidence>
<feature type="region of interest" description="Disordered" evidence="9">
    <location>
        <begin position="398"/>
        <end position="433"/>
    </location>
</feature>
<feature type="region of interest" description="Disordered" evidence="9">
    <location>
        <begin position="1"/>
        <end position="32"/>
    </location>
</feature>
<dbReference type="Pfam" id="PF00808">
    <property type="entry name" value="CBFD_NFYB_HMF"/>
    <property type="match status" value="1"/>
</dbReference>
<reference evidence="11" key="2">
    <citation type="submission" date="2022-06" db="UniProtKB">
        <authorList>
            <consortium name="EnsemblMetazoa"/>
        </authorList>
    </citation>
    <scope>IDENTIFICATION</scope>
</reference>
<keyword evidence="5" id="KW-0804">Transcription</keyword>
<protein>
    <recommendedName>
        <fullName evidence="2">Nuclear transcription factor Y subunit beta</fullName>
    </recommendedName>
    <alternativeName>
        <fullName evidence="7">CAAT box DNA-binding protein subunit B</fullName>
    </alternativeName>
    <alternativeName>
        <fullName evidence="8">Nuclear transcription factor Y subunit B</fullName>
    </alternativeName>
</protein>
<keyword evidence="4" id="KW-0238">DNA-binding</keyword>
<evidence type="ECO:0000313" key="11">
    <source>
        <dbReference type="EnsemblMetazoa" id="OVOC3958.1"/>
    </source>
</evidence>
<sequence>MINEDDGNNYLDKYSQESNTCQTEGSTTEDNNAGRILTVASIASEENNMARKPILEQDRFLPIANISRLMKNMIPRSGKVAKDAKECVQECVSEFISFITSEACDRCLNASEKRKTITGEDIIGAFSTLGFDNYVGPLSAYVRKFREAFRTERNNETLLVEPSGSHSSLLEKMNVRDSNESASSDVFTIQTEPMASSSACAPQIIFTGEDDPDGAVRVMSTGNVQHLQLLMDPATGQHYINVQNPNGTQQLLPVQVTAVADSSATPLTLSCPDVQNLTDGKAIDKEMFNFSKTEFRPSLPKSDNIASTSYKELSCSIKCSYLNLGCQSGIFKITCKLSTSRAHSGDSLIISFYNGVPQITRHAGEQSRNGATYGLKHSSVGLSTANQHKQQVSYAGNVGQFGHHHSNSGDASGGTREQPRKRSHDSIDYISFE</sequence>
<dbReference type="OMA" id="KMNARES"/>
<evidence type="ECO:0000256" key="5">
    <source>
        <dbReference type="ARBA" id="ARBA00023163"/>
    </source>
</evidence>
<evidence type="ECO:0000256" key="6">
    <source>
        <dbReference type="ARBA" id="ARBA00025263"/>
    </source>
</evidence>
<evidence type="ECO:0000256" key="4">
    <source>
        <dbReference type="ARBA" id="ARBA00023125"/>
    </source>
</evidence>
<dbReference type="InterPro" id="IPR003956">
    <property type="entry name" value="Transcrpt_fac_NFYB/HAP3_CS"/>
</dbReference>
<organism evidence="11 12">
    <name type="scientific">Onchocerca volvulus</name>
    <dbReference type="NCBI Taxonomy" id="6282"/>
    <lineage>
        <taxon>Eukaryota</taxon>
        <taxon>Metazoa</taxon>
        <taxon>Ecdysozoa</taxon>
        <taxon>Nematoda</taxon>
        <taxon>Chromadorea</taxon>
        <taxon>Rhabditida</taxon>
        <taxon>Spirurina</taxon>
        <taxon>Spiruromorpha</taxon>
        <taxon>Filarioidea</taxon>
        <taxon>Onchocercidae</taxon>
        <taxon>Onchocerca</taxon>
    </lineage>
</organism>
<comment type="similarity">
    <text evidence="1">Belongs to the NFYB/HAP3 subunit family.</text>
</comment>
<dbReference type="GO" id="GO:0001228">
    <property type="term" value="F:DNA-binding transcription activator activity, RNA polymerase II-specific"/>
    <property type="evidence" value="ECO:0007669"/>
    <property type="project" value="InterPro"/>
</dbReference>
<dbReference type="PRINTS" id="PR00615">
    <property type="entry name" value="CCAATSUBUNTA"/>
</dbReference>
<feature type="compositionally biased region" description="Basic and acidic residues" evidence="9">
    <location>
        <begin position="417"/>
        <end position="427"/>
    </location>
</feature>
<evidence type="ECO:0000256" key="8">
    <source>
        <dbReference type="ARBA" id="ARBA00031126"/>
    </source>
</evidence>
<dbReference type="GO" id="GO:0016602">
    <property type="term" value="C:CCAAT-binding factor complex"/>
    <property type="evidence" value="ECO:0007669"/>
    <property type="project" value="InterPro"/>
</dbReference>
<dbReference type="GO" id="GO:0046982">
    <property type="term" value="F:protein heterodimerization activity"/>
    <property type="evidence" value="ECO:0007669"/>
    <property type="project" value="InterPro"/>
</dbReference>
<dbReference type="FunFam" id="1.10.20.10:FF:000099">
    <property type="entry name" value="nuclear transcription factor Y subunit beta"/>
    <property type="match status" value="1"/>
</dbReference>
<dbReference type="PROSITE" id="PS00685">
    <property type="entry name" value="NFYB_HAP3"/>
    <property type="match status" value="1"/>
</dbReference>